<dbReference type="SMR" id="A0A1D6HZI2"/>
<reference evidence="4" key="3">
    <citation type="submission" date="2021-05" db="UniProtKB">
        <authorList>
            <consortium name="EnsemblPlants"/>
        </authorList>
    </citation>
    <scope>IDENTIFICATION</scope>
    <source>
        <strain evidence="4">cv. B73</strain>
    </source>
</reference>
<organism evidence="3">
    <name type="scientific">Zea mays</name>
    <name type="common">Maize</name>
    <dbReference type="NCBI Taxonomy" id="4577"/>
    <lineage>
        <taxon>Eukaryota</taxon>
        <taxon>Viridiplantae</taxon>
        <taxon>Streptophyta</taxon>
        <taxon>Embryophyta</taxon>
        <taxon>Tracheophyta</taxon>
        <taxon>Spermatophyta</taxon>
        <taxon>Magnoliopsida</taxon>
        <taxon>Liliopsida</taxon>
        <taxon>Poales</taxon>
        <taxon>Poaceae</taxon>
        <taxon>PACMAD clade</taxon>
        <taxon>Panicoideae</taxon>
        <taxon>Andropogonodae</taxon>
        <taxon>Andropogoneae</taxon>
        <taxon>Tripsacinae</taxon>
        <taxon>Zea</taxon>
    </lineage>
</organism>
<keyword evidence="5" id="KW-1185">Reference proteome</keyword>
<dbReference type="OMA" id="THRDMNT"/>
<dbReference type="GeneID" id="103632335"/>
<evidence type="ECO:0000256" key="1">
    <source>
        <dbReference type="SAM" id="Coils"/>
    </source>
</evidence>
<proteinExistence type="evidence at protein level"/>
<evidence type="ECO:0008006" key="7">
    <source>
        <dbReference type="Google" id="ProtNLM"/>
    </source>
</evidence>
<evidence type="ECO:0000313" key="4">
    <source>
        <dbReference type="EnsemblPlants" id="Zm00001eb306940_P001"/>
    </source>
</evidence>
<gene>
    <name evidence="4" type="primary">LOC103632335</name>
    <name evidence="3" type="ORF">ZEAMMB73_Zm00001d019650</name>
</gene>
<dbReference type="InterPro" id="IPR040300">
    <property type="entry name" value="At3g49055-like"/>
</dbReference>
<dbReference type="EnsemblPlants" id="Zm00001eb306940_T001">
    <property type="protein sequence ID" value="Zm00001eb306940_P001"/>
    <property type="gene ID" value="Zm00001eb306940"/>
</dbReference>
<accession>A0A1D6HZI2</accession>
<name>A0A1D6HZI2_MAIZE</name>
<dbReference type="EMBL" id="CM007650">
    <property type="protein sequence ID" value="ONM53487.1"/>
    <property type="molecule type" value="Genomic_DNA"/>
</dbReference>
<dbReference type="RefSeq" id="XP_008652368.1">
    <property type="nucleotide sequence ID" value="XM_008654146.2"/>
</dbReference>
<dbReference type="KEGG" id="zma:103632335"/>
<dbReference type="PANTHER" id="PTHR34937:SF1">
    <property type="entry name" value="PARAMYOSIN"/>
    <property type="match status" value="1"/>
</dbReference>
<keyword evidence="6" id="KW-1267">Proteomics identification</keyword>
<dbReference type="Proteomes" id="UP000007305">
    <property type="component" value="Chromosome 7"/>
</dbReference>
<feature type="coiled-coil region" evidence="1">
    <location>
        <begin position="401"/>
        <end position="572"/>
    </location>
</feature>
<protein>
    <recommendedName>
        <fullName evidence="7">Paramyosin</fullName>
    </recommendedName>
</protein>
<reference evidence="4" key="2">
    <citation type="submission" date="2019-07" db="EMBL/GenBank/DDBJ databases">
        <authorList>
            <person name="Seetharam A."/>
            <person name="Woodhouse M."/>
            <person name="Cannon E."/>
        </authorList>
    </citation>
    <scope>NUCLEOTIDE SEQUENCE [LARGE SCALE GENOMIC DNA]</scope>
    <source>
        <strain evidence="4">cv. B73</strain>
    </source>
</reference>
<dbReference type="FunCoup" id="A0A1D6HZI2">
    <property type="interactions" value="604"/>
</dbReference>
<dbReference type="PaxDb" id="4577-GRMZM2G088870_P02"/>
<dbReference type="IntAct" id="A0A1D6HZI2">
    <property type="interactions" value="3"/>
</dbReference>
<feature type="coiled-coil region" evidence="1">
    <location>
        <begin position="318"/>
        <end position="345"/>
    </location>
</feature>
<feature type="region of interest" description="Disordered" evidence="2">
    <location>
        <begin position="1"/>
        <end position="49"/>
    </location>
</feature>
<reference evidence="3 5" key="1">
    <citation type="submission" date="2015-12" db="EMBL/GenBank/DDBJ databases">
        <title>Update maize B73 reference genome by single molecule sequencing technologies.</title>
        <authorList>
            <consortium name="Maize Genome Sequencing Project"/>
            <person name="Ware D."/>
        </authorList>
    </citation>
    <scope>NUCLEOTIDE SEQUENCE [LARGE SCALE GENOMIC DNA]</scope>
    <source>
        <strain evidence="5">cv. B73</strain>
        <tissue evidence="3">Seedling</tissue>
    </source>
</reference>
<feature type="coiled-coil region" evidence="1">
    <location>
        <begin position="160"/>
        <end position="187"/>
    </location>
</feature>
<dbReference type="OrthoDB" id="1682775at2759"/>
<dbReference type="eggNOG" id="ENOG502QQNA">
    <property type="taxonomic scope" value="Eukaryota"/>
</dbReference>
<dbReference type="AlphaFoldDB" id="A0A1D6HZI2"/>
<sequence>MADHDDAAVLSDVDEDLLPSSSPSISSASSHKTLPQAQPLPQSDAQAQQQRLLALAAELEEERRLRHAAEASIAGAESRVARYKAFAQDVLRKSDALTAEAADSARSLAALQAEATTASSMLSSGFERISAKASPSAAAAPLPTSQKYSSGLPALAYGVLKRANDIVDDLLAQINAANRDRDRAREQMEHRNYQIAIEVSELEASLASRSAEGESLSKSLSQREAEISELRDKITSLEGKLDAQRPVLAEQIECTSKLYHEMRQVVKLVDAEAASALSDSVFVWKESDVEESLKVSLEGTKLAYELAAMALEKVGACINDKESKLMRLEDRVDELIKEKEHISVLLRSALQATTSEVLKVAEDGLREAGIEIGLDERKVHGPGNVEKDEVYTLAGALENTMKESQVRIIELQHLVEALRAESGLLRTRLEGQEKEIGQLRKQIKHVEEKERVANESVEGLMMDVTAAEEEIKRWKMAAEEEAEAGRSIEQEFQIQISSLRKELDEAKQAMVELENKLKFKEETAAAAMAARDAAEKSLKLADMRSSRLRERLEELNRQLEESDSRIDSVNRNGHRRYMCWPWQWLGLNYNYVRLPPVEADETSNEMELSEPLII</sequence>
<dbReference type="PANTHER" id="PTHR34937">
    <property type="entry name" value="OS08G0559800 PROTEIN"/>
    <property type="match status" value="1"/>
</dbReference>
<feature type="compositionally biased region" description="Low complexity" evidence="2">
    <location>
        <begin position="19"/>
        <end position="49"/>
    </location>
</feature>
<evidence type="ECO:0000313" key="3">
    <source>
        <dbReference type="EMBL" id="ONM53487.1"/>
    </source>
</evidence>
<dbReference type="Gramene" id="Zm00001eb306940_T001">
    <property type="protein sequence ID" value="Zm00001eb306940_P001"/>
    <property type="gene ID" value="Zm00001eb306940"/>
</dbReference>
<dbReference type="ExpressionAtlas" id="A0A1D6HZI2">
    <property type="expression patterns" value="baseline and differential"/>
</dbReference>
<evidence type="ECO:0007829" key="6">
    <source>
        <dbReference type="PeptideAtlas" id="A0A1D6HZI2"/>
    </source>
</evidence>
<evidence type="ECO:0000313" key="5">
    <source>
        <dbReference type="Proteomes" id="UP000007305"/>
    </source>
</evidence>
<keyword evidence="1" id="KW-0175">Coiled coil</keyword>
<evidence type="ECO:0000256" key="2">
    <source>
        <dbReference type="SAM" id="MobiDB-lite"/>
    </source>
</evidence>